<keyword evidence="9" id="KW-1185">Reference proteome</keyword>
<organism evidence="8 9">
    <name type="scientific">Caenorhabditis nigoni</name>
    <dbReference type="NCBI Taxonomy" id="1611254"/>
    <lineage>
        <taxon>Eukaryota</taxon>
        <taxon>Metazoa</taxon>
        <taxon>Ecdysozoa</taxon>
        <taxon>Nematoda</taxon>
        <taxon>Chromadorea</taxon>
        <taxon>Rhabditida</taxon>
        <taxon>Rhabditina</taxon>
        <taxon>Rhabditomorpha</taxon>
        <taxon>Rhabditoidea</taxon>
        <taxon>Rhabditidae</taxon>
        <taxon>Peloderinae</taxon>
        <taxon>Caenorhabditis</taxon>
    </lineage>
</organism>
<accession>A0A2G5VSS7</accession>
<dbReference type="GO" id="GO:0006635">
    <property type="term" value="P:fatty acid beta-oxidation"/>
    <property type="evidence" value="ECO:0007669"/>
    <property type="project" value="TreeGrafter"/>
</dbReference>
<reference evidence="9" key="1">
    <citation type="submission" date="2017-10" db="EMBL/GenBank/DDBJ databases">
        <title>Rapid genome shrinkage in a self-fertile nematode reveals novel sperm competition proteins.</title>
        <authorList>
            <person name="Yin D."/>
            <person name="Schwarz E.M."/>
            <person name="Thomas C.G."/>
            <person name="Felde R.L."/>
            <person name="Korf I.F."/>
            <person name="Cutter A.D."/>
            <person name="Schartner C.M."/>
            <person name="Ralston E.J."/>
            <person name="Meyer B.J."/>
            <person name="Haag E.S."/>
        </authorList>
    </citation>
    <scope>NUCLEOTIDE SEQUENCE [LARGE SCALE GENOMIC DNA]</scope>
    <source>
        <strain evidence="9">JU1422</strain>
    </source>
</reference>
<evidence type="ECO:0000256" key="4">
    <source>
        <dbReference type="ARBA" id="ARBA00023098"/>
    </source>
</evidence>
<dbReference type="PROSITE" id="PS00166">
    <property type="entry name" value="ENOYL_COA_HYDRATASE"/>
    <property type="match status" value="1"/>
</dbReference>
<keyword evidence="3" id="KW-0276">Fatty acid metabolism</keyword>
<dbReference type="FunFam" id="1.10.12.10:FF:000001">
    <property type="entry name" value="Probable enoyl-CoA hydratase, mitochondrial"/>
    <property type="match status" value="1"/>
</dbReference>
<name>A0A2G5VSS7_9PELO</name>
<dbReference type="EMBL" id="PDUG01000001">
    <property type="protein sequence ID" value="PIC54849.1"/>
    <property type="molecule type" value="Genomic_DNA"/>
</dbReference>
<evidence type="ECO:0000256" key="7">
    <source>
        <dbReference type="RuleBase" id="RU003707"/>
    </source>
</evidence>
<evidence type="ECO:0000313" key="9">
    <source>
        <dbReference type="Proteomes" id="UP000230233"/>
    </source>
</evidence>
<evidence type="ECO:0000256" key="1">
    <source>
        <dbReference type="ARBA" id="ARBA00005254"/>
    </source>
</evidence>
<dbReference type="InterPro" id="IPR029045">
    <property type="entry name" value="ClpP/crotonase-like_dom_sf"/>
</dbReference>
<dbReference type="OrthoDB" id="2018133at2759"/>
<dbReference type="SUPFAM" id="SSF52096">
    <property type="entry name" value="ClpP/crotonase"/>
    <property type="match status" value="1"/>
</dbReference>
<dbReference type="AlphaFoldDB" id="A0A2G5VSS7"/>
<dbReference type="Gene3D" id="3.90.226.10">
    <property type="entry name" value="2-enoyl-CoA Hydratase, Chain A, domain 1"/>
    <property type="match status" value="1"/>
</dbReference>
<evidence type="ECO:0000256" key="5">
    <source>
        <dbReference type="ARBA" id="ARBA00023239"/>
    </source>
</evidence>
<dbReference type="GO" id="GO:0005739">
    <property type="term" value="C:mitochondrion"/>
    <property type="evidence" value="ECO:0007669"/>
    <property type="project" value="TreeGrafter"/>
</dbReference>
<gene>
    <name evidence="8" type="primary">Cni-ech-7</name>
    <name evidence="8" type="synonym">Cnig_chr_I.g3932</name>
    <name evidence="8" type="ORF">B9Z55_003932</name>
</gene>
<protein>
    <recommendedName>
        <fullName evidence="6">Probable enoyl-CoA hydratase, mitochondrial</fullName>
        <ecNumber evidence="2">4.2.1.17</ecNumber>
    </recommendedName>
</protein>
<dbReference type="GO" id="GO:0004300">
    <property type="term" value="F:enoyl-CoA hydratase activity"/>
    <property type="evidence" value="ECO:0007669"/>
    <property type="project" value="UniProtKB-EC"/>
</dbReference>
<dbReference type="Proteomes" id="UP000230233">
    <property type="component" value="Chromosome I"/>
</dbReference>
<keyword evidence="4" id="KW-0443">Lipid metabolism</keyword>
<dbReference type="STRING" id="1611254.A0A2G5VSS7"/>
<keyword evidence="5" id="KW-0456">Lyase</keyword>
<sequence>MVEASSSSEMITLTRTGAAENVALITLNRPTALNALCRQLMQELSETLLKVEHDSTYNVIVLTGSEKAFAAGADIKEMAKLEFADVFQKDDFFANWDTLSHITKPVIAAVNGFALGGGTELALMCDIVYAGENAVFGQPEVSIGTIPGLGGTQRWPRFTNKSIAMEICLTGDRLSAQDAKEVGLVSKVFPTQQLIAEAVILADRIAKNSPLIVKTVKKSVNSAYETSLNQGLEVEKHLFQSTFATNDRREGMAAFSEKRAAKWSGN</sequence>
<evidence type="ECO:0000256" key="6">
    <source>
        <dbReference type="ARBA" id="ARBA00073937"/>
    </source>
</evidence>
<comment type="caution">
    <text evidence="8">The sequence shown here is derived from an EMBL/GenBank/DDBJ whole genome shotgun (WGS) entry which is preliminary data.</text>
</comment>
<dbReference type="InterPro" id="IPR014748">
    <property type="entry name" value="Enoyl-CoA_hydra_C"/>
</dbReference>
<dbReference type="InterPro" id="IPR001753">
    <property type="entry name" value="Enoyl-CoA_hydra/iso"/>
</dbReference>
<dbReference type="Gene3D" id="1.10.12.10">
    <property type="entry name" value="Lyase 2-enoyl-coa Hydratase, Chain A, domain 2"/>
    <property type="match status" value="1"/>
</dbReference>
<dbReference type="Pfam" id="PF00378">
    <property type="entry name" value="ECH_1"/>
    <property type="match status" value="1"/>
</dbReference>
<proteinExistence type="inferred from homology"/>
<dbReference type="CDD" id="cd06558">
    <property type="entry name" value="crotonase-like"/>
    <property type="match status" value="1"/>
</dbReference>
<dbReference type="InterPro" id="IPR018376">
    <property type="entry name" value="Enoyl-CoA_hyd/isom_CS"/>
</dbReference>
<dbReference type="PANTHER" id="PTHR11941">
    <property type="entry name" value="ENOYL-COA HYDRATASE-RELATED"/>
    <property type="match status" value="1"/>
</dbReference>
<evidence type="ECO:0000313" key="8">
    <source>
        <dbReference type="EMBL" id="PIC54849.1"/>
    </source>
</evidence>
<evidence type="ECO:0000256" key="3">
    <source>
        <dbReference type="ARBA" id="ARBA00022832"/>
    </source>
</evidence>
<evidence type="ECO:0000256" key="2">
    <source>
        <dbReference type="ARBA" id="ARBA00012076"/>
    </source>
</evidence>
<comment type="similarity">
    <text evidence="1 7">Belongs to the enoyl-CoA hydratase/isomerase family.</text>
</comment>
<dbReference type="EC" id="4.2.1.17" evidence="2"/>
<dbReference type="PANTHER" id="PTHR11941:SF31">
    <property type="entry name" value="ENOYL-COA HYDRATASE"/>
    <property type="match status" value="1"/>
</dbReference>
<dbReference type="FunFam" id="3.90.226.10:FF:000019">
    <property type="entry name" value="Enoyl-CoA hydratase, mitochondrial"/>
    <property type="match status" value="1"/>
</dbReference>